<reference evidence="1" key="1">
    <citation type="journal article" date="2013" name="Proc. Natl. Acad. Sci. U.S.A.">
        <title>Mapping gene clusters within arrayed metagenomic libraries to expand the structural diversity of biomedically relevant natural products.</title>
        <authorList>
            <person name="Owen J.G."/>
            <person name="Reddy B.V."/>
            <person name="Ternei M.A."/>
            <person name="Charlop-Powers Z."/>
            <person name="Calle P.Y."/>
            <person name="Kim J.H."/>
            <person name="Brady S.F."/>
        </authorList>
    </citation>
    <scope>NUCLEOTIDE SEQUENCE</scope>
</reference>
<accession>S5TTQ3</accession>
<name>S5TTQ3_9BACT</name>
<dbReference type="Pfam" id="PF06282">
    <property type="entry name" value="DUF1036"/>
    <property type="match status" value="1"/>
</dbReference>
<evidence type="ECO:0008006" key="2">
    <source>
        <dbReference type="Google" id="ProtNLM"/>
    </source>
</evidence>
<evidence type="ECO:0000313" key="1">
    <source>
        <dbReference type="EMBL" id="AGS49301.1"/>
    </source>
</evidence>
<sequence length="115" mass="12925">MALQLHFRNNYGPRIWVAIMFKDDGCAAYGRPWGTRGWWTIDNGQSVHVLNTDNRFAYYYAEAADGAVWTGDRGPMYVTQQAFDSCVDIGSTNARIVGTREVHIPSDKHTVNLVA</sequence>
<protein>
    <recommendedName>
        <fullName evidence="2">DUF1036 domain-containing protein</fullName>
    </recommendedName>
</protein>
<dbReference type="EMBL" id="KF264539">
    <property type="protein sequence ID" value="AGS49301.1"/>
    <property type="molecule type" value="Genomic_DNA"/>
</dbReference>
<dbReference type="InterPro" id="IPR009380">
    <property type="entry name" value="DUF1036"/>
</dbReference>
<dbReference type="AlphaFoldDB" id="S5TTQ3"/>
<proteinExistence type="predicted"/>
<organism evidence="1">
    <name type="scientific">uncultured bacterium esnapd2</name>
    <dbReference type="NCBI Taxonomy" id="1366601"/>
    <lineage>
        <taxon>Bacteria</taxon>
        <taxon>environmental samples</taxon>
    </lineage>
</organism>